<dbReference type="RefSeq" id="XP_031548673.1">
    <property type="nucleotide sequence ID" value="XM_031692813.1"/>
</dbReference>
<gene>
    <name evidence="3" type="primary">LOC116286339</name>
</gene>
<name>A0A6P8GYS5_ACTTE</name>
<dbReference type="GeneID" id="116286339"/>
<keyword evidence="2" id="KW-1185">Reference proteome</keyword>
<organism evidence="2 3">
    <name type="scientific">Actinia tenebrosa</name>
    <name type="common">Australian red waratah sea anemone</name>
    <dbReference type="NCBI Taxonomy" id="6105"/>
    <lineage>
        <taxon>Eukaryota</taxon>
        <taxon>Metazoa</taxon>
        <taxon>Cnidaria</taxon>
        <taxon>Anthozoa</taxon>
        <taxon>Hexacorallia</taxon>
        <taxon>Actiniaria</taxon>
        <taxon>Actiniidae</taxon>
        <taxon>Actinia</taxon>
    </lineage>
</organism>
<dbReference type="InParanoid" id="A0A6P8GYS5"/>
<evidence type="ECO:0000313" key="3">
    <source>
        <dbReference type="RefSeq" id="XP_031548673.1"/>
    </source>
</evidence>
<evidence type="ECO:0000256" key="1">
    <source>
        <dbReference type="SAM" id="Coils"/>
    </source>
</evidence>
<accession>A0A6P8GYS5</accession>
<dbReference type="FunCoup" id="A0A6P8GYS5">
    <property type="interactions" value="666"/>
</dbReference>
<dbReference type="AlphaFoldDB" id="A0A6P8GYS5"/>
<sequence length="1278" mass="146384">MILSEEHELVAFNNGDINKWDVSLITKVLLYSKKCKEVISKRLGFKRAICCIKRYKDKLVSHACDEKMSDADYQVHWPAISGHLETIGASKEEIDTILKENGKVYHDQLSSRHDYPNWDEWMKFRNNVRNFDHFQNNYILMTDAIPPDLMEHFSIFRSVPWKMVLDFDPSSEEKGMYQDFSSKDGKNSLINMITPAEIRCKSIANLARDIDANKTQWMFVNGRENDRSDGGPQGFEDWEDNAVGDISTFFRCCSEPDKLDKNKPLVCLVLPFREETVPFMDMTVKRLLENFKEFDLKFIGITPKDQPCALPERMLKKINIHTTDLEPQLLCLGMEDLFKISSEQSYCMPTSQANMPAKLTQTDCLYLKEYLDVLYEGCEDLPNMIDVGEDGQKPEDLIEEHKKSFMSGNCISFVSLYYSHDAKREIGNEIRTHIQRLLDQGLTHSTIVEISHSPGSGGSTIARRVMWDIHKSYPCAIAKLGDHKFDLEDDNVFLDNLVDRINAVQEICHTTPVVLLDGKHTRIEALSNRLVRILNSRGKRAVLLRCNHNLEKSKARSSTLESSDVHATFSVNVRLEESKADLKEFESKYKDYIKECKNIRSLSGLSRVFHFPLFAMLEEFRNKLQEIIYESFDEMTDIEKEIVTVVAFIQRFAAQAIPAPLLYTIFQQSIQAHQSSTFPRDLQGVTYEDIGSTIMTERLWNLMVPANPAKSICLGRRFKRENYFQEMYTLQHPVVAEMVLQKAKIALKRDTLALARDFLGFPIFDDIRFMPLMKDLFVLNGCGQGKFSVLFEELKVMNPHEAGDVFCEAAEKTKDLVVVTSAARFYAKVPPQSFSKAKELIEKAFECANAEEKQKTIYDVKGVVLLKELKSLAKSEKIASLEHLQQLAQTVIESFKSARTFPPSFPNPLIGEVRTWVTCIEWITKNIFNGSSIMALHFITSFNAPPFFQTCVSDSFHLLDVVDYIVKSVRTLSNPEKTHKEANNVRLSLMKALNCQEGRNASEIIRECKALCSAEIFRSSSQMELKRLRVQYVFSCVKEIESIDKRGLEYLLKLLKDLVEVGKDEIFANHLMRICVLITGPQQYSLDQGLAVCKIWNQKSKYEALPHFYEMMIYFLKILDGNEMEFRSRYLNALEKCREKSYHDCRNTMSTHFLGKTGTGMSRLMTINTLFRGTTDNKPVHDAAYWKTGSRERLMECCGRIRSRSSGTNKTFLTVELMPGIELYIAKSAGIGIADRHFVPGSMVYFVVSFNLRGPVANGINFKSSLMLLSRQQSFGNS</sequence>
<keyword evidence="1" id="KW-0175">Coiled coil</keyword>
<reference evidence="3" key="1">
    <citation type="submission" date="2025-08" db="UniProtKB">
        <authorList>
            <consortium name="RefSeq"/>
        </authorList>
    </citation>
    <scope>IDENTIFICATION</scope>
</reference>
<dbReference type="PANTHER" id="PTHR16155">
    <property type="entry name" value="DED DOMAIN-CONTAINING PROTEIN"/>
    <property type="match status" value="1"/>
</dbReference>
<proteinExistence type="predicted"/>
<dbReference type="OrthoDB" id="2337140at2759"/>
<dbReference type="Proteomes" id="UP000515163">
    <property type="component" value="Unplaced"/>
</dbReference>
<feature type="coiled-coil region" evidence="1">
    <location>
        <begin position="575"/>
        <end position="602"/>
    </location>
</feature>
<evidence type="ECO:0000313" key="2">
    <source>
        <dbReference type="Proteomes" id="UP000515163"/>
    </source>
</evidence>
<protein>
    <submittedName>
        <fullName evidence="3">Sterile alpha motif domain-containing protein 9-like</fullName>
    </submittedName>
</protein>
<dbReference type="KEGG" id="aten:116286339"/>
<dbReference type="PANTHER" id="PTHR16155:SF19">
    <property type="entry name" value="DED DOMAIN-CONTAINING PROTEIN"/>
    <property type="match status" value="1"/>
</dbReference>
<dbReference type="GO" id="GO:0005737">
    <property type="term" value="C:cytoplasm"/>
    <property type="evidence" value="ECO:0007669"/>
    <property type="project" value="TreeGrafter"/>
</dbReference>